<gene>
    <name evidence="5" type="ORF">WDZ17_15390</name>
</gene>
<organism evidence="5 6">
    <name type="scientific">Pseudokineococcus basanitobsidens</name>
    <dbReference type="NCBI Taxonomy" id="1926649"/>
    <lineage>
        <taxon>Bacteria</taxon>
        <taxon>Bacillati</taxon>
        <taxon>Actinomycetota</taxon>
        <taxon>Actinomycetes</taxon>
        <taxon>Kineosporiales</taxon>
        <taxon>Kineosporiaceae</taxon>
        <taxon>Pseudokineococcus</taxon>
    </lineage>
</organism>
<dbReference type="InterPro" id="IPR050309">
    <property type="entry name" value="Type-B_Carboxylest/Lipase"/>
</dbReference>
<evidence type="ECO:0000313" key="6">
    <source>
        <dbReference type="Proteomes" id="UP001387100"/>
    </source>
</evidence>
<dbReference type="EC" id="3.1.1.-" evidence="3"/>
<keyword evidence="2 3" id="KW-0378">Hydrolase</keyword>
<keyword evidence="6" id="KW-1185">Reference proteome</keyword>
<dbReference type="InterPro" id="IPR019826">
    <property type="entry name" value="Carboxylesterase_B_AS"/>
</dbReference>
<comment type="caution">
    <text evidence="5">The sequence shown here is derived from an EMBL/GenBank/DDBJ whole genome shotgun (WGS) entry which is preliminary data.</text>
</comment>
<dbReference type="InterPro" id="IPR029058">
    <property type="entry name" value="AB_hydrolase_fold"/>
</dbReference>
<name>A0ABU8RNN6_9ACTN</name>
<evidence type="ECO:0000256" key="1">
    <source>
        <dbReference type="ARBA" id="ARBA00005964"/>
    </source>
</evidence>
<feature type="domain" description="Carboxylesterase type B" evidence="4">
    <location>
        <begin position="18"/>
        <end position="503"/>
    </location>
</feature>
<dbReference type="SUPFAM" id="SSF53474">
    <property type="entry name" value="alpha/beta-Hydrolases"/>
    <property type="match status" value="1"/>
</dbReference>
<evidence type="ECO:0000256" key="3">
    <source>
        <dbReference type="RuleBase" id="RU361235"/>
    </source>
</evidence>
<evidence type="ECO:0000313" key="5">
    <source>
        <dbReference type="EMBL" id="MEJ5946682.1"/>
    </source>
</evidence>
<evidence type="ECO:0000259" key="4">
    <source>
        <dbReference type="Pfam" id="PF00135"/>
    </source>
</evidence>
<dbReference type="RefSeq" id="WP_339576063.1">
    <property type="nucleotide sequence ID" value="NZ_JBBIAA010000029.1"/>
</dbReference>
<proteinExistence type="inferred from homology"/>
<dbReference type="Proteomes" id="UP001387100">
    <property type="component" value="Unassembled WGS sequence"/>
</dbReference>
<dbReference type="Pfam" id="PF00135">
    <property type="entry name" value="COesterase"/>
    <property type="match status" value="1"/>
</dbReference>
<dbReference type="PROSITE" id="PS00122">
    <property type="entry name" value="CARBOXYLESTERASE_B_1"/>
    <property type="match status" value="1"/>
</dbReference>
<dbReference type="Gene3D" id="3.40.50.1820">
    <property type="entry name" value="alpha/beta hydrolase"/>
    <property type="match status" value="1"/>
</dbReference>
<evidence type="ECO:0000256" key="2">
    <source>
        <dbReference type="ARBA" id="ARBA00022801"/>
    </source>
</evidence>
<protein>
    <recommendedName>
        <fullName evidence="3">Carboxylic ester hydrolase</fullName>
        <ecNumber evidence="3">3.1.1.-</ecNumber>
    </recommendedName>
</protein>
<reference evidence="5 6" key="1">
    <citation type="journal article" date="2017" name="Int. J. Syst. Evol. Microbiol.">
        <title>Pseudokineococcus basanitobsidens sp. nov., isolated from volcanic rock.</title>
        <authorList>
            <person name="Lee D.W."/>
            <person name="Park M.Y."/>
            <person name="Kim J.J."/>
            <person name="Kim B.S."/>
        </authorList>
    </citation>
    <scope>NUCLEOTIDE SEQUENCE [LARGE SCALE GENOMIC DNA]</scope>
    <source>
        <strain evidence="5 6">DSM 103726</strain>
    </source>
</reference>
<dbReference type="EMBL" id="JBBIAA010000029">
    <property type="protein sequence ID" value="MEJ5946682.1"/>
    <property type="molecule type" value="Genomic_DNA"/>
</dbReference>
<dbReference type="PANTHER" id="PTHR11559">
    <property type="entry name" value="CARBOXYLESTERASE"/>
    <property type="match status" value="1"/>
</dbReference>
<comment type="similarity">
    <text evidence="1 3">Belongs to the type-B carboxylesterase/lipase family.</text>
</comment>
<dbReference type="InterPro" id="IPR002018">
    <property type="entry name" value="CarbesteraseB"/>
</dbReference>
<accession>A0ABU8RNN6</accession>
<sequence>MPGRVFLPGASVPAGDDVVARTPSGAVRGLRRSTAFGEADSWRGVPYARPPVGEHRFAAPAPPAPWGGVLDATGPGPACAQTVPVLPRSLGLVLGATGRRTEDCLTVDVHAPAGAATDGRRRPVLVWVHGGAFVTGSPGEYDGAVLAARGDVVVVCVGYRLGAFGFVDLADAVGRPGPGRRGVDPERVPSNAGLRDQVRALEWVRDAVEAFGGDPARVTLAGESAGSASVALLMSSPAARGLFSAAICQSGALSIATDREDAARLARELCSQLGVSREEPEGLWQASTRDLLRAVAAVSATRPEGLVTRPWFDDDLLPASLAAAHATRTPPVPLLAGTNRDEHTLFRRFVRDVLPETRPRLAAALDAAAPAEDVDRILGAYPDDERGLTDLGSHLIFTMPSIHHSDAHAAHSPTWRYRVDWGPSTFGLGATHGVELYLLWPYAPLRRSLQRLDRDGRVAALADRVQRHWLHFVRHGTPDPGVGRWPAYDPDQRTTLVLDLEDRVVLDPEGARREAWRGRDVLVH</sequence>